<gene>
    <name evidence="1" type="ORF">FISHEDRAFT_69600</name>
</gene>
<dbReference type="Gene3D" id="3.40.630.30">
    <property type="match status" value="1"/>
</dbReference>
<dbReference type="AlphaFoldDB" id="A0A0D7ALQ2"/>
<protein>
    <recommendedName>
        <fullName evidence="3">N-acetyltransferase domain-containing protein</fullName>
    </recommendedName>
</protein>
<dbReference type="OrthoDB" id="544277at2759"/>
<organism evidence="1 2">
    <name type="scientific">Fistulina hepatica ATCC 64428</name>
    <dbReference type="NCBI Taxonomy" id="1128425"/>
    <lineage>
        <taxon>Eukaryota</taxon>
        <taxon>Fungi</taxon>
        <taxon>Dikarya</taxon>
        <taxon>Basidiomycota</taxon>
        <taxon>Agaricomycotina</taxon>
        <taxon>Agaricomycetes</taxon>
        <taxon>Agaricomycetidae</taxon>
        <taxon>Agaricales</taxon>
        <taxon>Fistulinaceae</taxon>
        <taxon>Fistulina</taxon>
    </lineage>
</organism>
<accession>A0A0D7ALQ2</accession>
<dbReference type="EMBL" id="KN881630">
    <property type="protein sequence ID" value="KIY52790.1"/>
    <property type="molecule type" value="Genomic_DNA"/>
</dbReference>
<evidence type="ECO:0008006" key="3">
    <source>
        <dbReference type="Google" id="ProtNLM"/>
    </source>
</evidence>
<evidence type="ECO:0000313" key="1">
    <source>
        <dbReference type="EMBL" id="KIY52790.1"/>
    </source>
</evidence>
<keyword evidence="2" id="KW-1185">Reference proteome</keyword>
<reference evidence="1 2" key="1">
    <citation type="journal article" date="2015" name="Fungal Genet. Biol.">
        <title>Evolution of novel wood decay mechanisms in Agaricales revealed by the genome sequences of Fistulina hepatica and Cylindrobasidium torrendii.</title>
        <authorList>
            <person name="Floudas D."/>
            <person name="Held B.W."/>
            <person name="Riley R."/>
            <person name="Nagy L.G."/>
            <person name="Koehler G."/>
            <person name="Ransdell A.S."/>
            <person name="Younus H."/>
            <person name="Chow J."/>
            <person name="Chiniquy J."/>
            <person name="Lipzen A."/>
            <person name="Tritt A."/>
            <person name="Sun H."/>
            <person name="Haridas S."/>
            <person name="LaButti K."/>
            <person name="Ohm R.A."/>
            <person name="Kues U."/>
            <person name="Blanchette R.A."/>
            <person name="Grigoriev I.V."/>
            <person name="Minto R.E."/>
            <person name="Hibbett D.S."/>
        </authorList>
    </citation>
    <scope>NUCLEOTIDE SEQUENCE [LARGE SCALE GENOMIC DNA]</scope>
    <source>
        <strain evidence="1 2">ATCC 64428</strain>
    </source>
</reference>
<dbReference type="InterPro" id="IPR016181">
    <property type="entry name" value="Acyl_CoA_acyltransferase"/>
</dbReference>
<dbReference type="Proteomes" id="UP000054144">
    <property type="component" value="Unassembled WGS sequence"/>
</dbReference>
<dbReference type="PANTHER" id="PTHR42791:SF1">
    <property type="entry name" value="N-ACETYLTRANSFERASE DOMAIN-CONTAINING PROTEIN"/>
    <property type="match status" value="1"/>
</dbReference>
<dbReference type="SUPFAM" id="SSF55729">
    <property type="entry name" value="Acyl-CoA N-acyltransferases (Nat)"/>
    <property type="match status" value="1"/>
</dbReference>
<sequence>MALLPSKTDVKPEAAVSIRLATPVDLEELVALSQRAYMKDPVHGFLGDLHAPLSRDSTRVGGRKNQMKYFRYLFRRAWALGWRVTVVTVDQKIVATTIWRPPATECKPVSKMTSIRAGLLSVIFSWGPGAISRILEVTEPTAASIKRGLNERQLSLRLDEVWYLQTAATDPIYQDKGYMTMLMHEAFEHVPGAVFALEATTPPARDRFTHWGFETVEDITIGKGRVNIAGIAAEQGLATGIYVFPMVRAPKKDDSKK</sequence>
<name>A0A0D7ALQ2_9AGAR</name>
<dbReference type="PANTHER" id="PTHR42791">
    <property type="entry name" value="GNAT FAMILY ACETYLTRANSFERASE"/>
    <property type="match status" value="1"/>
</dbReference>
<evidence type="ECO:0000313" key="2">
    <source>
        <dbReference type="Proteomes" id="UP000054144"/>
    </source>
</evidence>
<proteinExistence type="predicted"/>
<dbReference type="InterPro" id="IPR052523">
    <property type="entry name" value="Trichothecene_AcTrans"/>
</dbReference>